<proteinExistence type="predicted"/>
<feature type="region of interest" description="Disordered" evidence="1">
    <location>
        <begin position="1078"/>
        <end position="1099"/>
    </location>
</feature>
<feature type="region of interest" description="Disordered" evidence="1">
    <location>
        <begin position="255"/>
        <end position="277"/>
    </location>
</feature>
<gene>
    <name evidence="2" type="ORF">ABL78_3843</name>
</gene>
<keyword evidence="3" id="KW-1185">Reference proteome</keyword>
<dbReference type="OrthoDB" id="264898at2759"/>
<feature type="compositionally biased region" description="Low complexity" evidence="1">
    <location>
        <begin position="1022"/>
        <end position="1036"/>
    </location>
</feature>
<accession>A0A0N1HXD6</accession>
<comment type="caution">
    <text evidence="2">The sequence shown here is derived from an EMBL/GenBank/DDBJ whole genome shotgun (WGS) entry which is preliminary data.</text>
</comment>
<dbReference type="AlphaFoldDB" id="A0A0N1HXD6"/>
<evidence type="ECO:0000313" key="3">
    <source>
        <dbReference type="Proteomes" id="UP000038009"/>
    </source>
</evidence>
<dbReference type="VEuPathDB" id="TriTrypDB:Lsey_0103_0150"/>
<dbReference type="OMA" id="RVSWQPW"/>
<feature type="region of interest" description="Disordered" evidence="1">
    <location>
        <begin position="1022"/>
        <end position="1055"/>
    </location>
</feature>
<name>A0A0N1HXD6_LEPSE</name>
<evidence type="ECO:0000313" key="2">
    <source>
        <dbReference type="EMBL" id="KPI87081.1"/>
    </source>
</evidence>
<organism evidence="2 3">
    <name type="scientific">Leptomonas seymouri</name>
    <dbReference type="NCBI Taxonomy" id="5684"/>
    <lineage>
        <taxon>Eukaryota</taxon>
        <taxon>Discoba</taxon>
        <taxon>Euglenozoa</taxon>
        <taxon>Kinetoplastea</taxon>
        <taxon>Metakinetoplastina</taxon>
        <taxon>Trypanosomatida</taxon>
        <taxon>Trypanosomatidae</taxon>
        <taxon>Leishmaniinae</taxon>
        <taxon>Leptomonas</taxon>
    </lineage>
</organism>
<dbReference type="Proteomes" id="UP000038009">
    <property type="component" value="Unassembled WGS sequence"/>
</dbReference>
<evidence type="ECO:0000256" key="1">
    <source>
        <dbReference type="SAM" id="MobiDB-lite"/>
    </source>
</evidence>
<protein>
    <submittedName>
        <fullName evidence="2">Uncharacterized protein</fullName>
    </submittedName>
</protein>
<reference evidence="2 3" key="1">
    <citation type="journal article" date="2015" name="PLoS Pathog.">
        <title>Leptomonas seymouri: Adaptations to the Dixenous Life Cycle Analyzed by Genome Sequencing, Transcriptome Profiling and Co-infection with Leishmania donovani.</title>
        <authorList>
            <person name="Kraeva N."/>
            <person name="Butenko A."/>
            <person name="Hlavacova J."/>
            <person name="Kostygov A."/>
            <person name="Myskova J."/>
            <person name="Grybchuk D."/>
            <person name="Lestinova T."/>
            <person name="Votypka J."/>
            <person name="Volf P."/>
            <person name="Opperdoes F."/>
            <person name="Flegontov P."/>
            <person name="Lukes J."/>
            <person name="Yurchenko V."/>
        </authorList>
    </citation>
    <scope>NUCLEOTIDE SEQUENCE [LARGE SCALE GENOMIC DNA]</scope>
    <source>
        <strain evidence="2 3">ATCC 30220</strain>
    </source>
</reference>
<feature type="region of interest" description="Disordered" evidence="1">
    <location>
        <begin position="894"/>
        <end position="918"/>
    </location>
</feature>
<feature type="region of interest" description="Disordered" evidence="1">
    <location>
        <begin position="966"/>
        <end position="1002"/>
    </location>
</feature>
<dbReference type="EMBL" id="LJSK01000103">
    <property type="protein sequence ID" value="KPI87081.1"/>
    <property type="molecule type" value="Genomic_DNA"/>
</dbReference>
<sequence length="1276" mass="135012">MADVMSRIPVSEMKEAHIPNSEQSESTAVKDPCRRCPVRASCTNFGALYDLLHVAKRGGRRGPHPPASIEAVFAHLCTLTPLFLQLDTSTEHPALLTAYCSEVTEGKSGSGSIAANVYMQRVLRQVCVAWQPWVTSAQKERLIADLTCCPSSLYGAAALQEATRLLSPSAAPGGGGVGGSNGTSNSFPVVPQKMHEAEHERSWRALLESVPTFYVSAELVREDVLRRYPLEGMRLWNSWMRAALATAEGTIDEHSDGFDGLGPNRRKASAGEASHDDPRLEVTVDGCAVRLPSKERCLQCGCPARLLYSSQRSTQVLPFERYSLVRSVIYGAQLMHYATSLLATTVTTTAASLDDVRHLFKMQQCKANYDEQQQQPEFTVGTVGESKAHNSRLPAACAAFFPCVEVLLDHPDLAFALEIRDAARGLDCAGLPPLPPRQGLPPHYGSDDALQIQLHPAFSHELRGVADVALSTERRTKRLCDAAATCAPRVSGHASSTASYRLPTSVLVHHVRASADAVPPSLQTFPLCTMPAAGSNSATATEEETVSLRQGVVCLAVVEGGEGSSQPTGGTEQVLLLAFTCDPTTVDIVAVSEPCISMLTARLSGGTLTDHGDASSVPPASEEKSSEAACAADALARLLCLDSVTKVLPSSFYSNAWCNGRPRLFNAVQSLVSVSCSLQHVACYAGLPMGTVVEGAEGDLLLAAMINQRHDVYLELPSDLIQQGLQEGTERGFLRKALHDAASLAVATLLTFRDRQAEEEMLRRFCVGLPSSDSLSVQTQRNFSFTELMKVWATSTHAMHDYSVAMRLSRYMHWLNNLTSTRSCSLLESDVASNTLVSDASLSPAAAREALRELIATYGPDPLPRIQWRDALLSETTSREPAGVSALEKTALPAAANAPDVPDTETDALSPADECDPPQLTEYEELDSIDATLYDALLQDAAAVKQRVTASLPPPSAEDTGALAATAEVESPLRASDTHNRVSTSASTSALPPPGSDPTARALHDQDTLQFYLSTVLGGDAAAPAPGLTQQAPPAAAEEEGNPGASTLPPSMDVANAGQTYASSYSATPSSTIAAAAITTPTEPPRLPRRFVLGPRSSCQQPCKSIAASASATTECTPMPQRLLPGFPIHSSSSQGCPPGLGRHFGSDSASSALFAFPLQSYASFRSSNTPARSPAAPPVGDISTAARLAPAGAGSDHDGATVFVADVSSPSPLPTPTLAATPSSTATPTVPTECATDVQTNVFASVSDAERLRLATLLVDILRGHPDPPSTPPHR</sequence>